<dbReference type="Proteomes" id="UP000199662">
    <property type="component" value="Unassembled WGS sequence"/>
</dbReference>
<organism evidence="1 2">
    <name type="scientific">Propionispira arboris</name>
    <dbReference type="NCBI Taxonomy" id="84035"/>
    <lineage>
        <taxon>Bacteria</taxon>
        <taxon>Bacillati</taxon>
        <taxon>Bacillota</taxon>
        <taxon>Negativicutes</taxon>
        <taxon>Selenomonadales</taxon>
        <taxon>Selenomonadaceae</taxon>
        <taxon>Propionispira</taxon>
    </lineage>
</organism>
<dbReference type="STRING" id="84035.SAMN05660742_10680"/>
<name>A0A1H6YDW7_9FIRM</name>
<reference evidence="1 2" key="1">
    <citation type="submission" date="2016-10" db="EMBL/GenBank/DDBJ databases">
        <authorList>
            <person name="de Groot N.N."/>
        </authorList>
    </citation>
    <scope>NUCLEOTIDE SEQUENCE [LARGE SCALE GENOMIC DNA]</scope>
    <source>
        <strain evidence="1 2">DSM 2179</strain>
    </source>
</reference>
<dbReference type="AlphaFoldDB" id="A0A1H6YDW7"/>
<evidence type="ECO:0000313" key="1">
    <source>
        <dbReference type="EMBL" id="SEJ35380.1"/>
    </source>
</evidence>
<dbReference type="EMBL" id="FNZK01000006">
    <property type="protein sequence ID" value="SEJ35380.1"/>
    <property type="molecule type" value="Genomic_DNA"/>
</dbReference>
<accession>A0A1H6YDW7</accession>
<keyword evidence="2" id="KW-1185">Reference proteome</keyword>
<gene>
    <name evidence="1" type="ORF">SAMN05660742_10680</name>
</gene>
<protein>
    <submittedName>
        <fullName evidence="1">Uncharacterized protein</fullName>
    </submittedName>
</protein>
<dbReference type="RefSeq" id="WP_091830652.1">
    <property type="nucleotide sequence ID" value="NZ_FNZK01000006.1"/>
</dbReference>
<proteinExistence type="predicted"/>
<sequence length="156" mass="17663">MDLKIQFDAAAVLRTMERAPDSTAEEMRRALLESCRLVQQGAREKHKFRARTGMLERAIDYHVDGSKCEGVIEIDPALAPYGKWVHQGTRPHLIVPKNKQSLRWAGAGGKFIFAKKVHHPGTKKDEFLYEAAERSRIEINSIFARHIDKATKEAGL</sequence>
<evidence type="ECO:0000313" key="2">
    <source>
        <dbReference type="Proteomes" id="UP000199662"/>
    </source>
</evidence>